<evidence type="ECO:0008006" key="3">
    <source>
        <dbReference type="Google" id="ProtNLM"/>
    </source>
</evidence>
<proteinExistence type="predicted"/>
<gene>
    <name evidence="1" type="ORF">B0X71_11125</name>
</gene>
<dbReference type="PROSITE" id="PS51257">
    <property type="entry name" value="PROKAR_LIPOPROTEIN"/>
    <property type="match status" value="1"/>
</dbReference>
<dbReference type="EMBL" id="CP019640">
    <property type="protein sequence ID" value="AQQ53570.1"/>
    <property type="molecule type" value="Genomic_DNA"/>
</dbReference>
<keyword evidence="2" id="KW-1185">Reference proteome</keyword>
<name>A0A1Q2KZE3_9BACL</name>
<evidence type="ECO:0000313" key="2">
    <source>
        <dbReference type="Proteomes" id="UP000188184"/>
    </source>
</evidence>
<organism evidence="1 2">
    <name type="scientific">Planococcus lenghuensis</name>
    <dbReference type="NCBI Taxonomy" id="2213202"/>
    <lineage>
        <taxon>Bacteria</taxon>
        <taxon>Bacillati</taxon>
        <taxon>Bacillota</taxon>
        <taxon>Bacilli</taxon>
        <taxon>Bacillales</taxon>
        <taxon>Caryophanaceae</taxon>
        <taxon>Planococcus</taxon>
    </lineage>
</organism>
<evidence type="ECO:0000313" key="1">
    <source>
        <dbReference type="EMBL" id="AQQ53570.1"/>
    </source>
</evidence>
<accession>A0A1Q2KZE3</accession>
<reference evidence="1 2" key="1">
    <citation type="submission" date="2017-02" db="EMBL/GenBank/DDBJ databases">
        <title>The complete genomic sequence of a novel cold adapted crude oil-degrading bacterium Planococcus qaidamina Y42.</title>
        <authorList>
            <person name="Yang R."/>
        </authorList>
    </citation>
    <scope>NUCLEOTIDE SEQUENCE [LARGE SCALE GENOMIC DNA]</scope>
    <source>
        <strain evidence="1 2">Y42</strain>
    </source>
</reference>
<dbReference type="RefSeq" id="WP_077589465.1">
    <property type="nucleotide sequence ID" value="NZ_CP019640.1"/>
</dbReference>
<dbReference type="Proteomes" id="UP000188184">
    <property type="component" value="Chromosome"/>
</dbReference>
<sequence length="139" mass="16108">MKQFMMTLFLSFFLAACSFIEERDLVRIDIQLHGLNVAGMITEEDVLDTIESLVENADWNSGDEPAPEKQIATLTFFYFSDTDTPEELEKYQVFFDEDSEETFLMREENSPTYGLLEEEDADILSTILMDNTIDKFSNR</sequence>
<dbReference type="KEGG" id="pmar:B0X71_11125"/>
<dbReference type="AlphaFoldDB" id="A0A1Q2KZE3"/>
<protein>
    <recommendedName>
        <fullName evidence="3">Lipoprotein</fullName>
    </recommendedName>
</protein>